<proteinExistence type="predicted"/>
<evidence type="ECO:0000313" key="2">
    <source>
        <dbReference type="Proteomes" id="UP000186607"/>
    </source>
</evidence>
<dbReference type="EMBL" id="MSTI01000027">
    <property type="protein sequence ID" value="OLV19616.1"/>
    <property type="molecule type" value="Genomic_DNA"/>
</dbReference>
<sequence>MTQAPRTRGTGQFEEKAGVPGAFVQEVLDGAFENMVVA</sequence>
<comment type="caution">
    <text evidence="1">The sequence shown here is derived from an EMBL/GenBank/DDBJ whole genome shotgun (WGS) entry which is preliminary data.</text>
</comment>
<keyword evidence="2" id="KW-1185">Reference proteome</keyword>
<reference evidence="1 2" key="1">
    <citation type="submission" date="2017-01" db="EMBL/GenBank/DDBJ databases">
        <title>Genome Analysis of Deinococcus marmoris KOPRI26562.</title>
        <authorList>
            <person name="Kim J.H."/>
            <person name="Oh H.-M."/>
        </authorList>
    </citation>
    <scope>NUCLEOTIDE SEQUENCE [LARGE SCALE GENOMIC DNA]</scope>
    <source>
        <strain evidence="1 2">KOPRI26562</strain>
    </source>
</reference>
<dbReference type="Proteomes" id="UP000186607">
    <property type="component" value="Unassembled WGS sequence"/>
</dbReference>
<evidence type="ECO:0000313" key="1">
    <source>
        <dbReference type="EMBL" id="OLV19616.1"/>
    </source>
</evidence>
<protein>
    <submittedName>
        <fullName evidence="1">Uncharacterized protein</fullName>
    </submittedName>
</protein>
<dbReference type="STRING" id="249408.BOO71_0002221"/>
<name>A0A1U7P384_9DEIO</name>
<gene>
    <name evidence="1" type="ORF">BOO71_0002221</name>
</gene>
<dbReference type="AlphaFoldDB" id="A0A1U7P384"/>
<accession>A0A1U7P384</accession>
<organism evidence="1 2">
    <name type="scientific">Deinococcus marmoris</name>
    <dbReference type="NCBI Taxonomy" id="249408"/>
    <lineage>
        <taxon>Bacteria</taxon>
        <taxon>Thermotogati</taxon>
        <taxon>Deinococcota</taxon>
        <taxon>Deinococci</taxon>
        <taxon>Deinococcales</taxon>
        <taxon>Deinococcaceae</taxon>
        <taxon>Deinococcus</taxon>
    </lineage>
</organism>